<dbReference type="GO" id="GO:0006629">
    <property type="term" value="P:lipid metabolic process"/>
    <property type="evidence" value="ECO:0007669"/>
    <property type="project" value="InterPro"/>
</dbReference>
<dbReference type="SMART" id="SM00248">
    <property type="entry name" value="ANK"/>
    <property type="match status" value="7"/>
</dbReference>
<evidence type="ECO:0000256" key="1">
    <source>
        <dbReference type="ARBA" id="ARBA00022737"/>
    </source>
</evidence>
<dbReference type="InterPro" id="IPR002110">
    <property type="entry name" value="Ankyrin_rpt"/>
</dbReference>
<dbReference type="Gene3D" id="3.20.20.190">
    <property type="entry name" value="Phosphatidylinositol (PI) phosphodiesterase"/>
    <property type="match status" value="1"/>
</dbReference>
<dbReference type="AlphaFoldDB" id="A0A9W8TJI9"/>
<evidence type="ECO:0000256" key="2">
    <source>
        <dbReference type="ARBA" id="ARBA00023043"/>
    </source>
</evidence>
<dbReference type="InterPro" id="IPR030395">
    <property type="entry name" value="GP_PDE_dom"/>
</dbReference>
<dbReference type="PROSITE" id="PS50088">
    <property type="entry name" value="ANK_REPEAT"/>
    <property type="match status" value="5"/>
</dbReference>
<dbReference type="SUPFAM" id="SSF51695">
    <property type="entry name" value="PLC-like phosphodiesterases"/>
    <property type="match status" value="1"/>
</dbReference>
<feature type="repeat" description="ANK" evidence="3">
    <location>
        <begin position="489"/>
        <end position="521"/>
    </location>
</feature>
<dbReference type="GO" id="GO:0008081">
    <property type="term" value="F:phosphoric diester hydrolase activity"/>
    <property type="evidence" value="ECO:0007669"/>
    <property type="project" value="InterPro"/>
</dbReference>
<dbReference type="InterPro" id="IPR036770">
    <property type="entry name" value="Ankyrin_rpt-contain_sf"/>
</dbReference>
<dbReference type="PANTHER" id="PTHR24198">
    <property type="entry name" value="ANKYRIN REPEAT AND PROTEIN KINASE DOMAIN-CONTAINING PROTEIN"/>
    <property type="match status" value="1"/>
</dbReference>
<name>A0A9W8TJI9_9PEZI</name>
<dbReference type="Proteomes" id="UP001148614">
    <property type="component" value="Unassembled WGS sequence"/>
</dbReference>
<feature type="repeat" description="ANK" evidence="3">
    <location>
        <begin position="437"/>
        <end position="459"/>
    </location>
</feature>
<evidence type="ECO:0008006" key="8">
    <source>
        <dbReference type="Google" id="ProtNLM"/>
    </source>
</evidence>
<dbReference type="Pfam" id="PF12796">
    <property type="entry name" value="Ank_2"/>
    <property type="match status" value="2"/>
</dbReference>
<evidence type="ECO:0000313" key="7">
    <source>
        <dbReference type="Proteomes" id="UP001148614"/>
    </source>
</evidence>
<evidence type="ECO:0000259" key="5">
    <source>
        <dbReference type="PROSITE" id="PS51704"/>
    </source>
</evidence>
<sequence>MTLQRPNTGVAQHTHTHTHKVQILGPNTAALGDQSRVGSSTFICIAPYNAVIRTLLPANQPTASHIPTASTTAGELCSPDPQWAILKFGKQIQKRQLEVPEYAASFVNYKALKKGASLSCIGPAFGVIIYISDLIKRLSATPTLSAQNDPHIPPATVDTQVALQANKAKFFFQLERELEKVNAFYLQKEAELKIRLKTLIDKKKVLKSRQGISRRSAKFTTLEEGFQQFANDLNKLQHFVEINGTAFSKILKKWDKTSKSKTKELYLSRAVEVQPFFNATVISQLSDQATTSLQELGAWADGDHVNFEGRTEQHIVSSQHLVGTDEGDADSLLLDTAISGNLDSLRDLLSRMRAASSSTPGMDISLRERVTRTFLAAVHEAPQASLEVLLETGLVDVRSEDDINERNCVHQATIYGNQFVLDVGLSGGVEVNRTDVYGRVPLHYASMHGRLGMLEVLLQGTIFPYFDTPYVLPNNCVANPSTIDMIDHDNFTPLIHAIIHGHLPCVQLLLTASARLDPTSETDHIPLNLACEHGSLEIVEMLLQHGARILADAEGLYPQHLVARSGQTPQLLRLLKQYGADLDQIDKLYGWTPLVHAASEGNVPCLQELLSAGVNPNILDEKDLPAMYYAAWEGHLTCMQLLTPFQKGKAGSPLAMQDSLLAPIGSSGGPTPMSLDFDAIPDLELPPPIIPLRRYGHNFLDTKTVVQLSFEENGQQPLVFFHDSKYPAARLTISSKLSDLIPKNIILPFQEDTRLVSFQVDNLDSFTLDFDVFPTYGAKIIAKTVALPDAFRSSWKSSGRCCLALFDPRLRAIGQITFNTQVIKPFRGAPLEITDFETYWKATSQLDQNPTMFVTGSSLSGEFVQLHIQHTSDGVSVVWPTWKIRCGPVEIPLSRLTFEEFITVTAASPARALLASISSYGHENITEVHRILSTAGISLEEALSMLPSSMHVNLQILYPSDDEEKRFGISPTIDTNNFVDGILAIVFDHAREQRAKTLSNPSAVRSVVFSSYNPTICATLNWKQPNFPVFLCNDLGREETMLAPNVIQSSGRRTFSVKEVVRIAQNNNLMGLVCSARLLVSLVRIAASTPCVAKPMFSVHQIANLECLKDMVPALVDAIKSHGLALVVDQSTQQQVPLDPFPRMPKGVDGVLKSNGILRFNESIDV</sequence>
<evidence type="ECO:0000313" key="6">
    <source>
        <dbReference type="EMBL" id="KAJ3561134.1"/>
    </source>
</evidence>
<dbReference type="PROSITE" id="PS50297">
    <property type="entry name" value="ANK_REP_REGION"/>
    <property type="match status" value="4"/>
</dbReference>
<dbReference type="Gene3D" id="1.25.40.20">
    <property type="entry name" value="Ankyrin repeat-containing domain"/>
    <property type="match status" value="2"/>
</dbReference>
<keyword evidence="2 3" id="KW-0040">ANK repeat</keyword>
<dbReference type="InterPro" id="IPR057506">
    <property type="entry name" value="C2_GPCPD1"/>
</dbReference>
<dbReference type="EMBL" id="JANPWZ010002128">
    <property type="protein sequence ID" value="KAJ3561134.1"/>
    <property type="molecule type" value="Genomic_DNA"/>
</dbReference>
<dbReference type="Pfam" id="PF03105">
    <property type="entry name" value="SPX"/>
    <property type="match status" value="1"/>
</dbReference>
<keyword evidence="7" id="KW-1185">Reference proteome</keyword>
<comment type="caution">
    <text evidence="6">The sequence shown here is derived from an EMBL/GenBank/DDBJ whole genome shotgun (WGS) entry which is preliminary data.</text>
</comment>
<dbReference type="VEuPathDB" id="FungiDB:F4678DRAFT_351211"/>
<dbReference type="Pfam" id="PF13637">
    <property type="entry name" value="Ank_4"/>
    <property type="match status" value="1"/>
</dbReference>
<dbReference type="CDD" id="cd14483">
    <property type="entry name" value="SPX_PHO81_NUC-2_like"/>
    <property type="match status" value="1"/>
</dbReference>
<dbReference type="InterPro" id="IPR017946">
    <property type="entry name" value="PLC-like_Pdiesterase_TIM-brl"/>
</dbReference>
<feature type="domain" description="SPX" evidence="4">
    <location>
        <begin position="86"/>
        <end position="268"/>
    </location>
</feature>
<reference evidence="6" key="1">
    <citation type="submission" date="2022-07" db="EMBL/GenBank/DDBJ databases">
        <title>Genome Sequence of Xylaria arbuscula.</title>
        <authorList>
            <person name="Buettner E."/>
        </authorList>
    </citation>
    <scope>NUCLEOTIDE SEQUENCE</scope>
    <source>
        <strain evidence="6">VT107</strain>
    </source>
</reference>
<dbReference type="PROSITE" id="PS51704">
    <property type="entry name" value="GP_PDE"/>
    <property type="match status" value="1"/>
</dbReference>
<evidence type="ECO:0000256" key="3">
    <source>
        <dbReference type="PROSITE-ProRule" id="PRU00023"/>
    </source>
</evidence>
<proteinExistence type="predicted"/>
<accession>A0A9W8TJI9</accession>
<dbReference type="InterPro" id="IPR004331">
    <property type="entry name" value="SPX_dom"/>
</dbReference>
<evidence type="ECO:0000259" key="4">
    <source>
        <dbReference type="PROSITE" id="PS51382"/>
    </source>
</evidence>
<dbReference type="PROSITE" id="PS51382">
    <property type="entry name" value="SPX"/>
    <property type="match status" value="1"/>
</dbReference>
<feature type="repeat" description="ANK" evidence="3">
    <location>
        <begin position="589"/>
        <end position="621"/>
    </location>
</feature>
<dbReference type="Pfam" id="PF25329">
    <property type="entry name" value="C2_GDE1"/>
    <property type="match status" value="1"/>
</dbReference>
<feature type="repeat" description="ANK" evidence="3">
    <location>
        <begin position="522"/>
        <end position="554"/>
    </location>
</feature>
<dbReference type="SUPFAM" id="SSF48403">
    <property type="entry name" value="Ankyrin repeat"/>
    <property type="match status" value="1"/>
</dbReference>
<gene>
    <name evidence="6" type="ORF">NPX13_g9062</name>
</gene>
<organism evidence="6 7">
    <name type="scientific">Xylaria arbuscula</name>
    <dbReference type="NCBI Taxonomy" id="114810"/>
    <lineage>
        <taxon>Eukaryota</taxon>
        <taxon>Fungi</taxon>
        <taxon>Dikarya</taxon>
        <taxon>Ascomycota</taxon>
        <taxon>Pezizomycotina</taxon>
        <taxon>Sordariomycetes</taxon>
        <taxon>Xylariomycetidae</taxon>
        <taxon>Xylariales</taxon>
        <taxon>Xylariaceae</taxon>
        <taxon>Xylaria</taxon>
    </lineage>
</organism>
<keyword evidence="1" id="KW-0677">Repeat</keyword>
<feature type="domain" description="GP-PDE" evidence="5">
    <location>
        <begin position="833"/>
        <end position="1163"/>
    </location>
</feature>
<dbReference type="PANTHER" id="PTHR24198:SF165">
    <property type="entry name" value="ANKYRIN REPEAT-CONTAINING PROTEIN-RELATED"/>
    <property type="match status" value="1"/>
</dbReference>
<protein>
    <recommendedName>
        <fullName evidence="8">Ankyrin repeat protein nuc-2</fullName>
    </recommendedName>
</protein>
<feature type="repeat" description="ANK" evidence="3">
    <location>
        <begin position="554"/>
        <end position="587"/>
    </location>
</feature>